<comment type="caution">
    <text evidence="1">The sequence shown here is derived from an EMBL/GenBank/DDBJ whole genome shotgun (WGS) entry which is preliminary data.</text>
</comment>
<name>A0ABW6A7A3_9BACT</name>
<accession>A0ABW6A7A3</accession>
<protein>
    <submittedName>
        <fullName evidence="1">Nucleoid-associated protein</fullName>
    </submittedName>
</protein>
<keyword evidence="2" id="KW-1185">Reference proteome</keyword>
<dbReference type="EMBL" id="JBHUOZ010000003">
    <property type="protein sequence ID" value="MFD2921142.1"/>
    <property type="molecule type" value="Genomic_DNA"/>
</dbReference>
<gene>
    <name evidence="1" type="ORF">ACFS6H_15560</name>
</gene>
<dbReference type="InterPro" id="IPR007358">
    <property type="entry name" value="Nucleoid_associated_NdpA"/>
</dbReference>
<sequence>MIYFTEASIQHISIHKVGNKQMGEGLALSEQPLEIEDEVLNGLLKQYFLAPFEKTNEVYRFTHATEEIGLNEMYHFAARMFEAEADFHDNTRQVAKQLYDITSHPNIKSGEMYVVYFKQLQIEGELLDAVGIFKSESKEPFLVVSQSGPEFEIGYKEEAINIKKLDKGCLIFNTEKEEGYKVAVIDQTNKTGAVYWVDEFLKLRSRNDDFNKTTATLSLCKSFVNEQLEEHFSMTKADKADLLNRSIQYFKQSESFNVDEFTQDVIGVPEAAGMFKSYKQQYEQDFGMPIEDSFTISSAAVKKQARVFKSVIKLDKNFHIYIHGNKDMIEQGYDDAVGRKYYKLYFEEES</sequence>
<organism evidence="1 2">
    <name type="scientific">Terrimonas rubra</name>
    <dbReference type="NCBI Taxonomy" id="1035890"/>
    <lineage>
        <taxon>Bacteria</taxon>
        <taxon>Pseudomonadati</taxon>
        <taxon>Bacteroidota</taxon>
        <taxon>Chitinophagia</taxon>
        <taxon>Chitinophagales</taxon>
        <taxon>Chitinophagaceae</taxon>
        <taxon>Terrimonas</taxon>
    </lineage>
</organism>
<dbReference type="Pfam" id="PF04245">
    <property type="entry name" value="NA37"/>
    <property type="match status" value="1"/>
</dbReference>
<evidence type="ECO:0000313" key="2">
    <source>
        <dbReference type="Proteomes" id="UP001597511"/>
    </source>
</evidence>
<dbReference type="RefSeq" id="WP_386100872.1">
    <property type="nucleotide sequence ID" value="NZ_JBHUOZ010000003.1"/>
</dbReference>
<reference evidence="2" key="1">
    <citation type="journal article" date="2019" name="Int. J. Syst. Evol. Microbiol.">
        <title>The Global Catalogue of Microorganisms (GCM) 10K type strain sequencing project: providing services to taxonomists for standard genome sequencing and annotation.</title>
        <authorList>
            <consortium name="The Broad Institute Genomics Platform"/>
            <consortium name="The Broad Institute Genome Sequencing Center for Infectious Disease"/>
            <person name="Wu L."/>
            <person name="Ma J."/>
        </authorList>
    </citation>
    <scope>NUCLEOTIDE SEQUENCE [LARGE SCALE GENOMIC DNA]</scope>
    <source>
        <strain evidence="2">KCTC 23299</strain>
    </source>
</reference>
<evidence type="ECO:0000313" key="1">
    <source>
        <dbReference type="EMBL" id="MFD2921142.1"/>
    </source>
</evidence>
<dbReference type="Proteomes" id="UP001597511">
    <property type="component" value="Unassembled WGS sequence"/>
</dbReference>
<proteinExistence type="predicted"/>